<dbReference type="STRING" id="4846.A0A367JEQ9"/>
<dbReference type="InterPro" id="IPR040194">
    <property type="entry name" value="Cwf19-like"/>
</dbReference>
<protein>
    <recommendedName>
        <fullName evidence="1">Cwf19-like C-terminal domain-containing protein</fullName>
    </recommendedName>
</protein>
<dbReference type="GO" id="GO:0061632">
    <property type="term" value="F:RNA lariat debranching enzyme activator activity"/>
    <property type="evidence" value="ECO:0007669"/>
    <property type="project" value="TreeGrafter"/>
</dbReference>
<gene>
    <name evidence="2" type="ORF">CU098_003609</name>
</gene>
<name>A0A367JEQ9_RHIST</name>
<dbReference type="GO" id="GO:0000398">
    <property type="term" value="P:mRNA splicing, via spliceosome"/>
    <property type="evidence" value="ECO:0007669"/>
    <property type="project" value="TreeGrafter"/>
</dbReference>
<dbReference type="Gene3D" id="3.30.428.10">
    <property type="entry name" value="HIT-like"/>
    <property type="match status" value="1"/>
</dbReference>
<proteinExistence type="predicted"/>
<dbReference type="SUPFAM" id="SSF54197">
    <property type="entry name" value="HIT-like"/>
    <property type="match status" value="1"/>
</dbReference>
<sequence>KGPLLASNDEACKVPGTGHVLIIPVTHYSTFGKIPTESQADVTAELEKYKSSVRKMFNEYGHGMLTFEISRESFRGLSHAHIQMVAIPKDKCDLVEQTVRELGEKSGMEFIDQVPTDPEVPFFKLELPNGKPLVHLIDFKSRFNLQFGRLVASHVLGTPEREDWKSSAFKPFDFTQ</sequence>
<organism evidence="2 3">
    <name type="scientific">Rhizopus stolonifer</name>
    <name type="common">Rhizopus nigricans</name>
    <dbReference type="NCBI Taxonomy" id="4846"/>
    <lineage>
        <taxon>Eukaryota</taxon>
        <taxon>Fungi</taxon>
        <taxon>Fungi incertae sedis</taxon>
        <taxon>Mucoromycota</taxon>
        <taxon>Mucoromycotina</taxon>
        <taxon>Mucoromycetes</taxon>
        <taxon>Mucorales</taxon>
        <taxon>Mucorineae</taxon>
        <taxon>Rhizopodaceae</taxon>
        <taxon>Rhizopus</taxon>
    </lineage>
</organism>
<dbReference type="EMBL" id="PJQM01003522">
    <property type="protein sequence ID" value="RCH88428.1"/>
    <property type="molecule type" value="Genomic_DNA"/>
</dbReference>
<dbReference type="PANTHER" id="PTHR12072:SF4">
    <property type="entry name" value="CWF19-LIKE PROTEIN 1"/>
    <property type="match status" value="1"/>
</dbReference>
<dbReference type="AlphaFoldDB" id="A0A367JEQ9"/>
<dbReference type="InterPro" id="IPR006768">
    <property type="entry name" value="Cwf19-like_C_dom-1"/>
</dbReference>
<evidence type="ECO:0000259" key="1">
    <source>
        <dbReference type="Pfam" id="PF04677"/>
    </source>
</evidence>
<dbReference type="InterPro" id="IPR036265">
    <property type="entry name" value="HIT-like_sf"/>
</dbReference>
<comment type="caution">
    <text evidence="2">The sequence shown here is derived from an EMBL/GenBank/DDBJ whole genome shotgun (WGS) entry which is preliminary data.</text>
</comment>
<feature type="domain" description="Cwf19-like C-terminal" evidence="1">
    <location>
        <begin position="17"/>
        <end position="96"/>
    </location>
</feature>
<evidence type="ECO:0000313" key="2">
    <source>
        <dbReference type="EMBL" id="RCH88428.1"/>
    </source>
</evidence>
<feature type="non-terminal residue" evidence="2">
    <location>
        <position position="1"/>
    </location>
</feature>
<keyword evidence="3" id="KW-1185">Reference proteome</keyword>
<reference evidence="2 3" key="1">
    <citation type="journal article" date="2018" name="G3 (Bethesda)">
        <title>Phylogenetic and Phylogenomic Definition of Rhizopus Species.</title>
        <authorList>
            <person name="Gryganskyi A.P."/>
            <person name="Golan J."/>
            <person name="Dolatabadi S."/>
            <person name="Mondo S."/>
            <person name="Robb S."/>
            <person name="Idnurm A."/>
            <person name="Muszewska A."/>
            <person name="Steczkiewicz K."/>
            <person name="Masonjones S."/>
            <person name="Liao H.L."/>
            <person name="Gajdeczka M.T."/>
            <person name="Anike F."/>
            <person name="Vuek A."/>
            <person name="Anishchenko I.M."/>
            <person name="Voigt K."/>
            <person name="de Hoog G.S."/>
            <person name="Smith M.E."/>
            <person name="Heitman J."/>
            <person name="Vilgalys R."/>
            <person name="Stajich J.E."/>
        </authorList>
    </citation>
    <scope>NUCLEOTIDE SEQUENCE [LARGE SCALE GENOMIC DNA]</scope>
    <source>
        <strain evidence="2 3">LSU 92-RS-03</strain>
    </source>
</reference>
<dbReference type="Proteomes" id="UP000253551">
    <property type="component" value="Unassembled WGS sequence"/>
</dbReference>
<dbReference type="GO" id="GO:0071014">
    <property type="term" value="C:post-mRNA release spliceosomal complex"/>
    <property type="evidence" value="ECO:0007669"/>
    <property type="project" value="TreeGrafter"/>
</dbReference>
<dbReference type="Pfam" id="PF04677">
    <property type="entry name" value="CwfJ_C_1"/>
    <property type="match status" value="1"/>
</dbReference>
<dbReference type="PANTHER" id="PTHR12072">
    <property type="entry name" value="CWF19, CELL CYCLE CONTROL PROTEIN"/>
    <property type="match status" value="1"/>
</dbReference>
<evidence type="ECO:0000313" key="3">
    <source>
        <dbReference type="Proteomes" id="UP000253551"/>
    </source>
</evidence>
<accession>A0A367JEQ9</accession>
<dbReference type="OrthoDB" id="444325at2759"/>